<protein>
    <submittedName>
        <fullName evidence="3">DUF3180 domain-containing protein</fullName>
    </submittedName>
</protein>
<evidence type="ECO:0000313" key="4">
    <source>
        <dbReference type="Proteomes" id="UP000279994"/>
    </source>
</evidence>
<dbReference type="RefSeq" id="WP_123221632.1">
    <property type="nucleotide sequence ID" value="NZ_RJSF01000007.1"/>
</dbReference>
<gene>
    <name evidence="3" type="ORF">EFL26_04305</name>
</gene>
<keyword evidence="4" id="KW-1185">Reference proteome</keyword>
<dbReference type="InterPro" id="IPR021517">
    <property type="entry name" value="DUF3180"/>
</dbReference>
<keyword evidence="2" id="KW-0472">Membrane</keyword>
<dbReference type="AlphaFoldDB" id="A0A3N0GXD2"/>
<accession>A0A3N0GXD2</accession>
<dbReference type="EMBL" id="RJSF01000007">
    <property type="protein sequence ID" value="RNM16742.1"/>
    <property type="molecule type" value="Genomic_DNA"/>
</dbReference>
<feature type="transmembrane region" description="Helical" evidence="2">
    <location>
        <begin position="132"/>
        <end position="156"/>
    </location>
</feature>
<reference evidence="3 4" key="1">
    <citation type="submission" date="2018-11" db="EMBL/GenBank/DDBJ databases">
        <authorList>
            <person name="Li F."/>
        </authorList>
    </citation>
    <scope>NUCLEOTIDE SEQUENCE [LARGE SCALE GENOMIC DNA]</scope>
    <source>
        <strain evidence="3 4">Gsoil 818</strain>
    </source>
</reference>
<dbReference type="Pfam" id="PF11377">
    <property type="entry name" value="DUF3180"/>
    <property type="match status" value="1"/>
</dbReference>
<evidence type="ECO:0000256" key="2">
    <source>
        <dbReference type="SAM" id="Phobius"/>
    </source>
</evidence>
<feature type="transmembrane region" description="Helical" evidence="2">
    <location>
        <begin position="105"/>
        <end position="126"/>
    </location>
</feature>
<dbReference type="OrthoDB" id="3825558at2"/>
<proteinExistence type="predicted"/>
<keyword evidence="2" id="KW-1133">Transmembrane helix</keyword>
<sequence length="167" mass="16956">MSRDLPPVDDAPPPPSPQEGRIRPTGPGPLVVVGLVGLVIGWAIRGQAIRSGAAVPGVSWLAVGIAYFVAAVVGGIAFLTWRTVQREHLSLSAQQGVARLVLGKAIARLGAFGVGAYLGIAISNIGVGGEQASVTILHASLAALGAAVALVTGLLLEHACRIPPQDR</sequence>
<feature type="transmembrane region" description="Helical" evidence="2">
    <location>
        <begin position="30"/>
        <end position="48"/>
    </location>
</feature>
<feature type="transmembrane region" description="Helical" evidence="2">
    <location>
        <begin position="60"/>
        <end position="84"/>
    </location>
</feature>
<organism evidence="3 4">
    <name type="scientific">Nocardioides pocheonensis</name>
    <dbReference type="NCBI Taxonomy" id="661485"/>
    <lineage>
        <taxon>Bacteria</taxon>
        <taxon>Bacillati</taxon>
        <taxon>Actinomycetota</taxon>
        <taxon>Actinomycetes</taxon>
        <taxon>Propionibacteriales</taxon>
        <taxon>Nocardioidaceae</taxon>
        <taxon>Nocardioides</taxon>
    </lineage>
</organism>
<keyword evidence="2" id="KW-0812">Transmembrane</keyword>
<feature type="region of interest" description="Disordered" evidence="1">
    <location>
        <begin position="1"/>
        <end position="25"/>
    </location>
</feature>
<evidence type="ECO:0000313" key="3">
    <source>
        <dbReference type="EMBL" id="RNM16742.1"/>
    </source>
</evidence>
<dbReference type="Proteomes" id="UP000279994">
    <property type="component" value="Unassembled WGS sequence"/>
</dbReference>
<name>A0A3N0GXD2_9ACTN</name>
<evidence type="ECO:0000256" key="1">
    <source>
        <dbReference type="SAM" id="MobiDB-lite"/>
    </source>
</evidence>
<comment type="caution">
    <text evidence="3">The sequence shown here is derived from an EMBL/GenBank/DDBJ whole genome shotgun (WGS) entry which is preliminary data.</text>
</comment>